<protein>
    <recommendedName>
        <fullName evidence="3">Flagellin N-terminal domain-containing protein</fullName>
    </recommendedName>
</protein>
<sequence>ISTGFKSQTFAGVASDAGSIISASGMMAKIDQYNRNISIATNRMKLMDSSLAAIDKSISTLNGYLAQLSDATTPPDVPTLAKDLLNQVTDYLNLNDGERYLFSGSNVNTAPVKTLSYTAGVASTVPAAPVRDPVNNPTGPLDRVNSAVAPLTNYDAATKTYYRPDPDNPAVLQAYKADLPPLTTIELIRQGTDDAIEAGRVVEGTNGARGRIIYHSATTGGAETVRAYIEPLNEIAFLPNDSLIMKDLTQVGSNYVEDTPIAPAANRTYTMIGGLRNANI</sequence>
<dbReference type="AlphaFoldDB" id="A0A0F3INR2"/>
<feature type="non-terminal residue" evidence="1">
    <location>
        <position position="280"/>
    </location>
</feature>
<evidence type="ECO:0008006" key="3">
    <source>
        <dbReference type="Google" id="ProtNLM"/>
    </source>
</evidence>
<evidence type="ECO:0000313" key="2">
    <source>
        <dbReference type="Proteomes" id="UP000033774"/>
    </source>
</evidence>
<organism evidence="1 2">
    <name type="scientific">Elstera litoralis</name>
    <dbReference type="NCBI Taxonomy" id="552518"/>
    <lineage>
        <taxon>Bacteria</taxon>
        <taxon>Pseudomonadati</taxon>
        <taxon>Pseudomonadota</taxon>
        <taxon>Alphaproteobacteria</taxon>
        <taxon>Rhodospirillales</taxon>
        <taxon>Rhodospirillaceae</taxon>
        <taxon>Elstera</taxon>
    </lineage>
</organism>
<dbReference type="EMBL" id="LAJY01000685">
    <property type="protein sequence ID" value="KJV08257.1"/>
    <property type="molecule type" value="Genomic_DNA"/>
</dbReference>
<dbReference type="Gene3D" id="1.20.1330.10">
    <property type="entry name" value="f41 fragment of flagellin, N-terminal domain"/>
    <property type="match status" value="1"/>
</dbReference>
<comment type="caution">
    <text evidence="1">The sequence shown here is derived from an EMBL/GenBank/DDBJ whole genome shotgun (WGS) entry which is preliminary data.</text>
</comment>
<reference evidence="1 2" key="1">
    <citation type="submission" date="2015-03" db="EMBL/GenBank/DDBJ databases">
        <title>Draft genome sequence of Elstera litoralis.</title>
        <authorList>
            <person name="Rahalkar M.C."/>
            <person name="Dhakephalkar P.K."/>
            <person name="Pore S.D."/>
            <person name="Arora P."/>
            <person name="Kapse N.G."/>
            <person name="Pandit P.S."/>
        </authorList>
    </citation>
    <scope>NUCLEOTIDE SEQUENCE [LARGE SCALE GENOMIC DNA]</scope>
    <source>
        <strain evidence="1 2">Dia-1</strain>
    </source>
</reference>
<dbReference type="RefSeq" id="WP_045777253.1">
    <property type="nucleotide sequence ID" value="NZ_LAJY01000685.1"/>
</dbReference>
<dbReference type="Proteomes" id="UP000033774">
    <property type="component" value="Unassembled WGS sequence"/>
</dbReference>
<feature type="non-terminal residue" evidence="1">
    <location>
        <position position="1"/>
    </location>
</feature>
<accession>A0A0F3INR2</accession>
<name>A0A0F3INR2_9PROT</name>
<proteinExistence type="predicted"/>
<dbReference type="SUPFAM" id="SSF64518">
    <property type="entry name" value="Phase 1 flagellin"/>
    <property type="match status" value="1"/>
</dbReference>
<evidence type="ECO:0000313" key="1">
    <source>
        <dbReference type="EMBL" id="KJV08257.1"/>
    </source>
</evidence>
<gene>
    <name evidence="1" type="ORF">VZ95_18960</name>
</gene>
<keyword evidence="2" id="KW-1185">Reference proteome</keyword>